<evidence type="ECO:0000256" key="1">
    <source>
        <dbReference type="SAM" id="Phobius"/>
    </source>
</evidence>
<name>A0A1B2IVS0_9LACO</name>
<evidence type="ECO:0000313" key="3">
    <source>
        <dbReference type="Proteomes" id="UP000093267"/>
    </source>
</evidence>
<dbReference type="STRING" id="240427.AYR62_00210"/>
<dbReference type="RefSeq" id="WP_054708532.1">
    <property type="nucleotide sequence ID" value="NZ_CP014912.1"/>
</dbReference>
<dbReference type="KEGG" id="lpd:AYR62_00210"/>
<evidence type="ECO:0000313" key="2">
    <source>
        <dbReference type="EMBL" id="ANZ66164.1"/>
    </source>
</evidence>
<protein>
    <submittedName>
        <fullName evidence="2">Uncharacterized protein</fullName>
    </submittedName>
</protein>
<keyword evidence="3" id="KW-1185">Reference proteome</keyword>
<dbReference type="OrthoDB" id="9981476at2"/>
<reference evidence="2 3" key="1">
    <citation type="submission" date="2016-03" db="EMBL/GenBank/DDBJ databases">
        <title>Pediococcus and Lactobacillus from brewery environment - whole genome sequencing and assembly.</title>
        <authorList>
            <person name="Behr J."/>
            <person name="Geissler A.J."/>
            <person name="Vogel R.F."/>
        </authorList>
    </citation>
    <scope>NUCLEOTIDE SEQUENCE [LARGE SCALE GENOMIC DNA]</scope>
    <source>
        <strain evidence="2 3">TMW 1.1995</strain>
    </source>
</reference>
<keyword evidence="1" id="KW-1133">Transmembrane helix</keyword>
<organism evidence="2 3">
    <name type="scientific">Secundilactobacillus paracollinoides</name>
    <dbReference type="NCBI Taxonomy" id="240427"/>
    <lineage>
        <taxon>Bacteria</taxon>
        <taxon>Bacillati</taxon>
        <taxon>Bacillota</taxon>
        <taxon>Bacilli</taxon>
        <taxon>Lactobacillales</taxon>
        <taxon>Lactobacillaceae</taxon>
        <taxon>Secundilactobacillus</taxon>
    </lineage>
</organism>
<gene>
    <name evidence="2" type="ORF">AYR63_02740</name>
</gene>
<dbReference type="Proteomes" id="UP000093267">
    <property type="component" value="Chromosome"/>
</dbReference>
<accession>A0A1B2IVS0</accession>
<proteinExistence type="predicted"/>
<keyword evidence="1" id="KW-0472">Membrane</keyword>
<feature type="transmembrane region" description="Helical" evidence="1">
    <location>
        <begin position="104"/>
        <end position="129"/>
    </location>
</feature>
<keyword evidence="1" id="KW-0812">Transmembrane</keyword>
<sequence length="138" mass="15101">MRHHRIKHVIMAVIMLIAFSLPFQTSGYISAATNPTITLGVFRSQAVSTSLVSTSSVSAPITFTSTDHRLAQQGSQESALLITSPTTQPVRHPFPLITKDTVPMVALVLLVLIFSWTSIGGNEVVALMLKKWHHQRPS</sequence>
<dbReference type="EMBL" id="CP014924">
    <property type="protein sequence ID" value="ANZ66164.1"/>
    <property type="molecule type" value="Genomic_DNA"/>
</dbReference>
<dbReference type="AlphaFoldDB" id="A0A1B2IVS0"/>